<dbReference type="GO" id="GO:0000731">
    <property type="term" value="P:DNA synthesis involved in DNA repair"/>
    <property type="evidence" value="ECO:0007669"/>
    <property type="project" value="TreeGrafter"/>
</dbReference>
<reference evidence="2" key="1">
    <citation type="submission" date="2019-03" db="EMBL/GenBank/DDBJ databases">
        <title>Single cell metagenomics reveals metabolic interactions within the superorganism composed of flagellate Streblomastix strix and complex community of Bacteroidetes bacteria on its surface.</title>
        <authorList>
            <person name="Treitli S.C."/>
            <person name="Kolisko M."/>
            <person name="Husnik F."/>
            <person name="Keeling P."/>
            <person name="Hampl V."/>
        </authorList>
    </citation>
    <scope>NUCLEOTIDE SEQUENCE</scope>
    <source>
        <strain evidence="2">STM</strain>
    </source>
</reference>
<dbReference type="PANTHER" id="PTHR32182:SF22">
    <property type="entry name" value="ATP-DEPENDENT ENDONUCLEASE, OLD FAMILY-RELATED"/>
    <property type="match status" value="1"/>
</dbReference>
<comment type="caution">
    <text evidence="2">The sequence shown here is derived from an EMBL/GenBank/DDBJ whole genome shotgun (WGS) entry which is preliminary data.</text>
</comment>
<dbReference type="Pfam" id="PF13304">
    <property type="entry name" value="AAA_21"/>
    <property type="match status" value="1"/>
</dbReference>
<organism evidence="2">
    <name type="scientific">termite gut metagenome</name>
    <dbReference type="NCBI Taxonomy" id="433724"/>
    <lineage>
        <taxon>unclassified sequences</taxon>
        <taxon>metagenomes</taxon>
        <taxon>organismal metagenomes</taxon>
    </lineage>
</organism>
<dbReference type="GO" id="GO:0005524">
    <property type="term" value="F:ATP binding"/>
    <property type="evidence" value="ECO:0007669"/>
    <property type="project" value="InterPro"/>
</dbReference>
<dbReference type="AlphaFoldDB" id="A0A5J4S1Z5"/>
<sequence length="405" mass="46488">MLKQLILQNFFSFKDRTTITLNSDINILLGINGSGKTSFLNAFHLLYEGVVGKGFEALFQEQWGGYEQVVNVNKKRAAYIELTYVFDAEALRMNDPSSPFETDVYYCISIHPSGATGYFINEKLYVYHQNEQVVYLDYNNGSGFHHNWNPKPPKAKASHPLKLTIPYEAEFSGHELVLRQIRISHAPLHAVYKAIDNIALYNYFDTGSASELRRPSEFSSMTRLKKSGENMAQLLNYLKNNRTLAYDRIEKELTKINPFYKSIEFSNFSSQLYLSLRETNLDKTIGALHISDGTLRYLLLMSILYNPDRGYFIGLDEPENSLHPDMIKSICDMIKSAKAGSQFVVASHSPLLLNQFDLEDVLIFEKDEENNTIVKRVEESDFPDWEGDFLPGQMWMRGQIGGKRW</sequence>
<dbReference type="GO" id="GO:0016887">
    <property type="term" value="F:ATP hydrolysis activity"/>
    <property type="evidence" value="ECO:0007669"/>
    <property type="project" value="InterPro"/>
</dbReference>
<name>A0A5J4S1Z5_9ZZZZ</name>
<dbReference type="EMBL" id="SNRY01000484">
    <property type="protein sequence ID" value="KAA6340096.1"/>
    <property type="molecule type" value="Genomic_DNA"/>
</dbReference>
<dbReference type="InterPro" id="IPR003959">
    <property type="entry name" value="ATPase_AAA_core"/>
</dbReference>
<dbReference type="Gene3D" id="3.40.50.300">
    <property type="entry name" value="P-loop containing nucleotide triphosphate hydrolases"/>
    <property type="match status" value="1"/>
</dbReference>
<dbReference type="SUPFAM" id="SSF52540">
    <property type="entry name" value="P-loop containing nucleoside triphosphate hydrolases"/>
    <property type="match status" value="1"/>
</dbReference>
<accession>A0A5J4S1Z5</accession>
<protein>
    <submittedName>
        <fullName evidence="2">DNA replication and repair protein RecF</fullName>
    </submittedName>
</protein>
<evidence type="ECO:0000259" key="1">
    <source>
        <dbReference type="Pfam" id="PF13304"/>
    </source>
</evidence>
<dbReference type="PANTHER" id="PTHR32182">
    <property type="entry name" value="DNA REPLICATION AND REPAIR PROTEIN RECF"/>
    <property type="match status" value="1"/>
</dbReference>
<dbReference type="PIRSF" id="PIRSF029347">
    <property type="entry name" value="RecF"/>
    <property type="match status" value="1"/>
</dbReference>
<feature type="domain" description="ATPase AAA-type core" evidence="1">
    <location>
        <begin position="25"/>
        <end position="354"/>
    </location>
</feature>
<evidence type="ECO:0000313" key="2">
    <source>
        <dbReference type="EMBL" id="KAA6340096.1"/>
    </source>
</evidence>
<proteinExistence type="predicted"/>
<dbReference type="InterPro" id="IPR027417">
    <property type="entry name" value="P-loop_NTPase"/>
</dbReference>
<dbReference type="InterPro" id="IPR014555">
    <property type="entry name" value="RecF-like"/>
</dbReference>
<dbReference type="GO" id="GO:0006302">
    <property type="term" value="P:double-strand break repair"/>
    <property type="evidence" value="ECO:0007669"/>
    <property type="project" value="TreeGrafter"/>
</dbReference>
<gene>
    <name evidence="2" type="ORF">EZS27_012015</name>
</gene>